<evidence type="ECO:0000313" key="3">
    <source>
        <dbReference type="EMBL" id="GJS70842.1"/>
    </source>
</evidence>
<evidence type="ECO:0000256" key="2">
    <source>
        <dbReference type="SAM" id="MobiDB-lite"/>
    </source>
</evidence>
<organism evidence="3 4">
    <name type="scientific">Tanacetum coccineum</name>
    <dbReference type="NCBI Taxonomy" id="301880"/>
    <lineage>
        <taxon>Eukaryota</taxon>
        <taxon>Viridiplantae</taxon>
        <taxon>Streptophyta</taxon>
        <taxon>Embryophyta</taxon>
        <taxon>Tracheophyta</taxon>
        <taxon>Spermatophyta</taxon>
        <taxon>Magnoliopsida</taxon>
        <taxon>eudicotyledons</taxon>
        <taxon>Gunneridae</taxon>
        <taxon>Pentapetalae</taxon>
        <taxon>asterids</taxon>
        <taxon>campanulids</taxon>
        <taxon>Asterales</taxon>
        <taxon>Asteraceae</taxon>
        <taxon>Asteroideae</taxon>
        <taxon>Anthemideae</taxon>
        <taxon>Anthemidinae</taxon>
        <taxon>Tanacetum</taxon>
    </lineage>
</organism>
<keyword evidence="4" id="KW-1185">Reference proteome</keyword>
<protein>
    <submittedName>
        <fullName evidence="3">Uncharacterized protein</fullName>
    </submittedName>
</protein>
<proteinExistence type="predicted"/>
<name>A0ABQ4Y1F0_9ASTR</name>
<dbReference type="Proteomes" id="UP001151760">
    <property type="component" value="Unassembled WGS sequence"/>
</dbReference>
<feature type="compositionally biased region" description="Basic residues" evidence="2">
    <location>
        <begin position="200"/>
        <end position="210"/>
    </location>
</feature>
<evidence type="ECO:0000256" key="1">
    <source>
        <dbReference type="SAM" id="Coils"/>
    </source>
</evidence>
<dbReference type="EMBL" id="BQNB010009961">
    <property type="protein sequence ID" value="GJS70842.1"/>
    <property type="molecule type" value="Genomic_DNA"/>
</dbReference>
<accession>A0ABQ4Y1F0</accession>
<feature type="region of interest" description="Disordered" evidence="2">
    <location>
        <begin position="200"/>
        <end position="263"/>
    </location>
</feature>
<evidence type="ECO:0000313" key="4">
    <source>
        <dbReference type="Proteomes" id="UP001151760"/>
    </source>
</evidence>
<reference evidence="3" key="2">
    <citation type="submission" date="2022-01" db="EMBL/GenBank/DDBJ databases">
        <authorList>
            <person name="Yamashiro T."/>
            <person name="Shiraishi A."/>
            <person name="Satake H."/>
            <person name="Nakayama K."/>
        </authorList>
    </citation>
    <scope>NUCLEOTIDE SEQUENCE</scope>
</reference>
<reference evidence="3" key="1">
    <citation type="journal article" date="2022" name="Int. J. Mol. Sci.">
        <title>Draft Genome of Tanacetum Coccineum: Genomic Comparison of Closely Related Tanacetum-Family Plants.</title>
        <authorList>
            <person name="Yamashiro T."/>
            <person name="Shiraishi A."/>
            <person name="Nakayama K."/>
            <person name="Satake H."/>
        </authorList>
    </citation>
    <scope>NUCLEOTIDE SEQUENCE</scope>
</reference>
<feature type="region of interest" description="Disordered" evidence="2">
    <location>
        <begin position="118"/>
        <end position="147"/>
    </location>
</feature>
<feature type="compositionally biased region" description="Acidic residues" evidence="2">
    <location>
        <begin position="335"/>
        <end position="347"/>
    </location>
</feature>
<feature type="coiled-coil region" evidence="1">
    <location>
        <begin position="408"/>
        <end position="449"/>
    </location>
</feature>
<feature type="compositionally biased region" description="Polar residues" evidence="2">
    <location>
        <begin position="121"/>
        <end position="147"/>
    </location>
</feature>
<keyword evidence="1" id="KW-0175">Coiled coil</keyword>
<feature type="compositionally biased region" description="Basic and acidic residues" evidence="2">
    <location>
        <begin position="232"/>
        <end position="263"/>
    </location>
</feature>
<feature type="region of interest" description="Disordered" evidence="2">
    <location>
        <begin position="296"/>
        <end position="347"/>
    </location>
</feature>
<feature type="compositionally biased region" description="Basic and acidic residues" evidence="2">
    <location>
        <begin position="321"/>
        <end position="334"/>
    </location>
</feature>
<sequence length="465" mass="52318">MAVLESCPKHNMVAYLEKTEGNAEFHEIIDFLKRSSIHHALTVSSVVSTTFVEQFWTSAKSKIINNVRHITAKVAGKSVSISEASIRSDLLFDDADGIDSLPNQAIFDAIQLMGLRGPSEAQPTPSPISTSEVPYEPQTNSSPAQTSENLLVRISEVSDQAKEIQALKAQITNLKKQAKPVIKHHRAYLKSVSVKQRFPRKSFSKKHKMHKESVSKQGRKFTKGESSVQRDPLFDEMPKDTVDHMDTENAQDEGRTREIVDEDKEIKENALSTEEVLSTDKEGVSTDFEKVSTDRPIVSTDGSKVSTDKQIESTDEQVEGTEEHNESTEEKNEGTEEIFEGTEDQTEEEIATQATQTPTSMIFGDDETIAKVLLNMSQAKVVSKEKDKGVDFESDKEMERKIQEEWEAEEERNSIAEEKAANEALIRNFDDIKARIEADRLLAEKLQEQEREQFTIVERASSFMT</sequence>
<comment type="caution">
    <text evidence="3">The sequence shown here is derived from an EMBL/GenBank/DDBJ whole genome shotgun (WGS) entry which is preliminary data.</text>
</comment>
<gene>
    <name evidence="3" type="ORF">Tco_0703683</name>
</gene>